<dbReference type="Proteomes" id="UP000001910">
    <property type="component" value="Chromosome"/>
</dbReference>
<name>C7N9Z7_LEPBD</name>
<keyword evidence="2" id="KW-1185">Reference proteome</keyword>
<dbReference type="HOGENOM" id="CLU_1494490_0_0_0"/>
<organism evidence="1 2">
    <name type="scientific">Leptotrichia buccalis (strain ATCC 14201 / DSM 1135 / JCM 12969 / NCTC 10249 / C-1013-b)</name>
    <dbReference type="NCBI Taxonomy" id="523794"/>
    <lineage>
        <taxon>Bacteria</taxon>
        <taxon>Fusobacteriati</taxon>
        <taxon>Fusobacteriota</taxon>
        <taxon>Fusobacteriia</taxon>
        <taxon>Fusobacteriales</taxon>
        <taxon>Leptotrichiaceae</taxon>
        <taxon>Leptotrichia</taxon>
    </lineage>
</organism>
<protein>
    <submittedName>
        <fullName evidence="1">Uncharacterized protein</fullName>
    </submittedName>
</protein>
<dbReference type="EMBL" id="CP001685">
    <property type="protein sequence ID" value="ACV38978.1"/>
    <property type="molecule type" value="Genomic_DNA"/>
</dbReference>
<evidence type="ECO:0000313" key="2">
    <source>
        <dbReference type="Proteomes" id="UP000001910"/>
    </source>
</evidence>
<evidence type="ECO:0000313" key="1">
    <source>
        <dbReference type="EMBL" id="ACV38978.1"/>
    </source>
</evidence>
<reference evidence="1 2" key="1">
    <citation type="journal article" date="2009" name="Stand. Genomic Sci.">
        <title>Complete genome sequence of Leptotrichia buccalis type strain (C-1013-b).</title>
        <authorList>
            <person name="Ivanova N."/>
            <person name="Gronow S."/>
            <person name="Lapidus A."/>
            <person name="Copeland A."/>
            <person name="Glavina Del Rio T."/>
            <person name="Nolan M."/>
            <person name="Lucas S."/>
            <person name="Chen F."/>
            <person name="Tice H."/>
            <person name="Cheng J.F."/>
            <person name="Saunders E."/>
            <person name="Bruce D."/>
            <person name="Goodwin L."/>
            <person name="Brettin T."/>
            <person name="Detter J.C."/>
            <person name="Han C."/>
            <person name="Pitluck S."/>
            <person name="Mikhailova N."/>
            <person name="Pati A."/>
            <person name="Mavrommatis K."/>
            <person name="Chen A."/>
            <person name="Palaniappan K."/>
            <person name="Land M."/>
            <person name="Hauser L."/>
            <person name="Chang Y.J."/>
            <person name="Jeffries C.D."/>
            <person name="Chain P."/>
            <person name="Rohde C."/>
            <person name="Goker M."/>
            <person name="Bristow J."/>
            <person name="Eisen J.A."/>
            <person name="Markowitz V."/>
            <person name="Hugenholtz P."/>
            <person name="Kyrpides N.C."/>
            <person name="Klenk H.P."/>
        </authorList>
    </citation>
    <scope>NUCLEOTIDE SEQUENCE [LARGE SCALE GENOMIC DNA]</scope>
    <source>
        <strain evidence="2">ATCC 14201 / DSM 1135 / JCM 12969 / NCTC 10249 / C-1013-b</strain>
    </source>
</reference>
<gene>
    <name evidence="1" type="ordered locus">Lebu_1078</name>
</gene>
<sequence length="180" mass="22095">MIKIDIDERKWKKIKEEHSEWYCKKIFPRIKKAFEELKKLYEDKFSDYEEFERHIEMLKKIVAEEKEFVIKEELFLDYKINEIEKLRNLMQKVGKKKSVLEVCFDKLKIPKKYLPNQLFCYKKLYEEGKWSRHKLLSLMGIEVCPYCQRNYISSYGKKTIADLDHFYPKSLYPIFSFVFV</sequence>
<dbReference type="RefSeq" id="WP_015769323.1">
    <property type="nucleotide sequence ID" value="NC_013192.1"/>
</dbReference>
<dbReference type="KEGG" id="lba:Lebu_1078"/>
<proteinExistence type="predicted"/>
<accession>C7N9Z7</accession>
<dbReference type="eggNOG" id="COG1403">
    <property type="taxonomic scope" value="Bacteria"/>
</dbReference>
<dbReference type="STRING" id="523794.Lebu_1078"/>
<dbReference type="AlphaFoldDB" id="C7N9Z7"/>